<sequence>MFNTFIWDFDGTLFNTYPMIVQGYMLALKDYGIESSKEEIYRLLKEYSSAAIAKKFQVDFTELSDNAKLHEEKSTYLPKSFSGTKKFYERWQENKKEISF</sequence>
<evidence type="ECO:0008006" key="3">
    <source>
        <dbReference type="Google" id="ProtNLM"/>
    </source>
</evidence>
<dbReference type="InterPro" id="IPR036412">
    <property type="entry name" value="HAD-like_sf"/>
</dbReference>
<evidence type="ECO:0000313" key="1">
    <source>
        <dbReference type="EMBL" id="KFN90924.1"/>
    </source>
</evidence>
<proteinExistence type="predicted"/>
<dbReference type="InterPro" id="IPR023198">
    <property type="entry name" value="PGP-like_dom2"/>
</dbReference>
<dbReference type="Pfam" id="PF13419">
    <property type="entry name" value="HAD_2"/>
    <property type="match status" value="1"/>
</dbReference>
<name>A0A091C1Y7_9ENTE</name>
<dbReference type="InterPro" id="IPR041492">
    <property type="entry name" value="HAD_2"/>
</dbReference>
<dbReference type="PATRIC" id="fig|1302648.3.peg.1230"/>
<dbReference type="AlphaFoldDB" id="A0A091C1Y7"/>
<dbReference type="SUPFAM" id="SSF56784">
    <property type="entry name" value="HAD-like"/>
    <property type="match status" value="1"/>
</dbReference>
<comment type="caution">
    <text evidence="1">The sequence shown here is derived from an EMBL/GenBank/DDBJ whole genome shotgun (WGS) entry which is preliminary data.</text>
</comment>
<reference evidence="1 2" key="1">
    <citation type="submission" date="2014-08" db="EMBL/GenBank/DDBJ databases">
        <title>Genome sequence of Tetragenococcus muriaticus.</title>
        <authorList>
            <person name="Chuea-nongthon C."/>
            <person name="Rodtong S."/>
            <person name="Yongsawatdigul J."/>
            <person name="Steele J.L."/>
            <person name="Liu X.-y."/>
            <person name="Speers J."/>
            <person name="Glasner J.D."/>
            <person name="Neeno-Eckwall E.C."/>
        </authorList>
    </citation>
    <scope>NUCLEOTIDE SEQUENCE [LARGE SCALE GENOMIC DNA]</scope>
    <source>
        <strain evidence="1 2">3MR10-3</strain>
    </source>
</reference>
<protein>
    <recommendedName>
        <fullName evidence="3">Phosphoglycolate phosphatase</fullName>
    </recommendedName>
</protein>
<dbReference type="InterPro" id="IPR023214">
    <property type="entry name" value="HAD_sf"/>
</dbReference>
<evidence type="ECO:0000313" key="2">
    <source>
        <dbReference type="Proteomes" id="UP000029381"/>
    </source>
</evidence>
<dbReference type="Gene3D" id="1.10.150.240">
    <property type="entry name" value="Putative phosphatase, domain 2"/>
    <property type="match status" value="1"/>
</dbReference>
<organism evidence="1 2">
    <name type="scientific">Tetragenococcus muriaticus 3MR10-3</name>
    <dbReference type="NCBI Taxonomy" id="1302648"/>
    <lineage>
        <taxon>Bacteria</taxon>
        <taxon>Bacillati</taxon>
        <taxon>Bacillota</taxon>
        <taxon>Bacilli</taxon>
        <taxon>Lactobacillales</taxon>
        <taxon>Enterococcaceae</taxon>
        <taxon>Tetragenococcus</taxon>
    </lineage>
</organism>
<accession>A0A091C1Y7</accession>
<gene>
    <name evidence="1" type="ORF">TMU3MR103_1263</name>
</gene>
<keyword evidence="2" id="KW-1185">Reference proteome</keyword>
<dbReference type="EMBL" id="JPVT01000124">
    <property type="protein sequence ID" value="KFN90924.1"/>
    <property type="molecule type" value="Genomic_DNA"/>
</dbReference>
<dbReference type="Gene3D" id="3.40.50.1000">
    <property type="entry name" value="HAD superfamily/HAD-like"/>
    <property type="match status" value="1"/>
</dbReference>
<dbReference type="Proteomes" id="UP000029381">
    <property type="component" value="Unassembled WGS sequence"/>
</dbReference>